<dbReference type="RefSeq" id="WP_110399203.1">
    <property type="nucleotide sequence ID" value="NZ_QJJS01000002.1"/>
</dbReference>
<keyword evidence="1" id="KW-1133">Transmembrane helix</keyword>
<dbReference type="Proteomes" id="UP000247811">
    <property type="component" value="Unassembled WGS sequence"/>
</dbReference>
<dbReference type="EMBL" id="QJJS01000002">
    <property type="protein sequence ID" value="PXW98554.1"/>
    <property type="molecule type" value="Genomic_DNA"/>
</dbReference>
<feature type="transmembrane region" description="Helical" evidence="1">
    <location>
        <begin position="12"/>
        <end position="32"/>
    </location>
</feature>
<evidence type="ECO:0000313" key="2">
    <source>
        <dbReference type="EMBL" id="PXW98554.1"/>
    </source>
</evidence>
<dbReference type="AlphaFoldDB" id="A0A318H7B2"/>
<sequence length="394" mass="41946">MNHPERSAGLTLLELLIGLCVLSLGTVGLLQWQRLLAGSADEARQRSAAMRLAEEAQERLRAFDHVETDPADVGGAWQERVTSTAEAVAFDGTQTLQRHTTVTLLEPLRLKAMSTHLQWPDRDAQTRSLVLHGLLAGVDPQLGVVATLARDTEAAGASGGAAQRHPSIPVAATDLDARRSAFKPRAEGPLTWVFDRSSGEVIERCETPVGVDNTLLTPSMLLRCAALSGWLLSGQVRFATHGDLLGAQDAEQPADPVMSLALRLQFTSTGHPSPGWECDDDAPDHVPPGLTLRTLVSYHCVVQPAGQPPAWSGRLDVVAAGWVIGRGAGEFQVCRYSADHDHDGRIEAAEHPAVHQGVSGPLGAQNFLVVRGTASCPVDTPGRGLDDGTVPHQP</sequence>
<name>A0A318H7B2_9BURK</name>
<keyword evidence="3" id="KW-1185">Reference proteome</keyword>
<gene>
    <name evidence="2" type="ORF">C7444_10230</name>
</gene>
<protein>
    <submittedName>
        <fullName evidence="2">Uncharacterized protein</fullName>
    </submittedName>
</protein>
<proteinExistence type="predicted"/>
<reference evidence="2 3" key="1">
    <citation type="submission" date="2018-05" db="EMBL/GenBank/DDBJ databases">
        <title>Genomic Encyclopedia of Type Strains, Phase IV (KMG-IV): sequencing the most valuable type-strain genomes for metagenomic binning, comparative biology and taxonomic classification.</title>
        <authorList>
            <person name="Goeker M."/>
        </authorList>
    </citation>
    <scope>NUCLEOTIDE SEQUENCE [LARGE SCALE GENOMIC DNA]</scope>
    <source>
        <strain evidence="2 3">DSM 566</strain>
    </source>
</reference>
<evidence type="ECO:0000313" key="3">
    <source>
        <dbReference type="Proteomes" id="UP000247811"/>
    </source>
</evidence>
<keyword evidence="1" id="KW-0472">Membrane</keyword>
<evidence type="ECO:0000256" key="1">
    <source>
        <dbReference type="SAM" id="Phobius"/>
    </source>
</evidence>
<keyword evidence="1" id="KW-0812">Transmembrane</keyword>
<comment type="caution">
    <text evidence="2">The sequence shown here is derived from an EMBL/GenBank/DDBJ whole genome shotgun (WGS) entry which is preliminary data.</text>
</comment>
<organism evidence="2 3">
    <name type="scientific">Sphaerotilus hippei</name>
    <dbReference type="NCBI Taxonomy" id="744406"/>
    <lineage>
        <taxon>Bacteria</taxon>
        <taxon>Pseudomonadati</taxon>
        <taxon>Pseudomonadota</taxon>
        <taxon>Betaproteobacteria</taxon>
        <taxon>Burkholderiales</taxon>
        <taxon>Sphaerotilaceae</taxon>
        <taxon>Sphaerotilus</taxon>
    </lineage>
</organism>
<dbReference type="OrthoDB" id="9152588at2"/>
<accession>A0A318H7B2</accession>